<evidence type="ECO:0000256" key="3">
    <source>
        <dbReference type="ARBA" id="ARBA00023002"/>
    </source>
</evidence>
<dbReference type="Proteomes" id="UP000650511">
    <property type="component" value="Unassembled WGS sequence"/>
</dbReference>
<accession>A0A8J3A6B4</accession>
<evidence type="ECO:0000256" key="2">
    <source>
        <dbReference type="ARBA" id="ARBA00022746"/>
    </source>
</evidence>
<comment type="pathway">
    <text evidence="1 4">Carotenoid biosynthesis.</text>
</comment>
<dbReference type="PANTHER" id="PTHR43734">
    <property type="entry name" value="PHYTOENE DESATURASE"/>
    <property type="match status" value="1"/>
</dbReference>
<dbReference type="EMBL" id="BMHA01000003">
    <property type="protein sequence ID" value="GGI04467.1"/>
    <property type="molecule type" value="Genomic_DNA"/>
</dbReference>
<dbReference type="PANTHER" id="PTHR43734:SF1">
    <property type="entry name" value="PHYTOENE DESATURASE"/>
    <property type="match status" value="1"/>
</dbReference>
<evidence type="ECO:0000256" key="1">
    <source>
        <dbReference type="ARBA" id="ARBA00004829"/>
    </source>
</evidence>
<proteinExistence type="inferred from homology"/>
<sequence>MTRALVLGAGIGGLSAAARLAHAGYQVQVHERLPRPGGRSNLIERGGFRIDTGPSILLMRDIVEGTFADVGADPADYVSIRRLDPAYRVFFADGTRMDAKVDRAELRAELEHIEPGAGARFDDFAEIGDQLYRGAREHFVERNFRSMREMFGVSNLPQFVSLRVYEPMHKLVGRHFRDPRLRQLFTFNAMYIGMNPFTAPAIYALLPYNDTVEGVHFADGGMYGVVEGLVRLCEDLGVEIVCDHPATGVLQRDGRAAGLSFADGDLEADLTLVNADWPWAQQRLLDREPRHPLPGKRLRYGPSAMNFYWAVQGDVGNLEAHNIMFGDDYEGNFRDVFAGKVHERPSYYVHVPTLADPSLAPDGHHIVYVLVPHSNSDAPIDWAHERDRVREFVLHDLEAKGVTLRERIQFEEVIDPPRWAEQFSLARGATFGLSHSVSQVGYLRPHNKDPHLRDLYYVGSSTHPGAGVPMVMLSARLVTERIVDEHPPARRGAPARA</sequence>
<dbReference type="AlphaFoldDB" id="A0A8J3A6B4"/>
<evidence type="ECO:0000313" key="7">
    <source>
        <dbReference type="Proteomes" id="UP000650511"/>
    </source>
</evidence>
<dbReference type="InterPro" id="IPR036188">
    <property type="entry name" value="FAD/NAD-bd_sf"/>
</dbReference>
<keyword evidence="2 4" id="KW-0125">Carotenoid biosynthesis</keyword>
<evidence type="ECO:0000313" key="6">
    <source>
        <dbReference type="EMBL" id="GGI04467.1"/>
    </source>
</evidence>
<reference evidence="6" key="2">
    <citation type="submission" date="2020-09" db="EMBL/GenBank/DDBJ databases">
        <authorList>
            <person name="Sun Q."/>
            <person name="Zhou Y."/>
        </authorList>
    </citation>
    <scope>NUCLEOTIDE SEQUENCE</scope>
    <source>
        <strain evidence="6">CGMCC 1.14988</strain>
    </source>
</reference>
<dbReference type="Gene3D" id="3.50.50.60">
    <property type="entry name" value="FAD/NAD(P)-binding domain"/>
    <property type="match status" value="2"/>
</dbReference>
<evidence type="ECO:0000256" key="4">
    <source>
        <dbReference type="RuleBase" id="RU362075"/>
    </source>
</evidence>
<dbReference type="SUPFAM" id="SSF51905">
    <property type="entry name" value="FAD/NAD(P)-binding domain"/>
    <property type="match status" value="1"/>
</dbReference>
<organism evidence="6 7">
    <name type="scientific">Egicoccus halophilus</name>
    <dbReference type="NCBI Taxonomy" id="1670830"/>
    <lineage>
        <taxon>Bacteria</taxon>
        <taxon>Bacillati</taxon>
        <taxon>Actinomycetota</taxon>
        <taxon>Nitriliruptoria</taxon>
        <taxon>Egicoccales</taxon>
        <taxon>Egicoccaceae</taxon>
        <taxon>Egicoccus</taxon>
    </lineage>
</organism>
<protein>
    <submittedName>
        <fullName evidence="6">Dehydrosqualene desaturase</fullName>
    </submittedName>
</protein>
<dbReference type="GO" id="GO:0016117">
    <property type="term" value="P:carotenoid biosynthetic process"/>
    <property type="evidence" value="ECO:0007669"/>
    <property type="project" value="UniProtKB-KW"/>
</dbReference>
<dbReference type="Pfam" id="PF01593">
    <property type="entry name" value="Amino_oxidase"/>
    <property type="match status" value="1"/>
</dbReference>
<feature type="domain" description="Amine oxidase" evidence="5">
    <location>
        <begin position="11"/>
        <end position="482"/>
    </location>
</feature>
<dbReference type="InterPro" id="IPR002937">
    <property type="entry name" value="Amino_oxidase"/>
</dbReference>
<evidence type="ECO:0000259" key="5">
    <source>
        <dbReference type="Pfam" id="PF01593"/>
    </source>
</evidence>
<keyword evidence="3 4" id="KW-0560">Oxidoreductase</keyword>
<dbReference type="InterPro" id="IPR014105">
    <property type="entry name" value="Carotenoid/retinoid_OxRdtase"/>
</dbReference>
<comment type="similarity">
    <text evidence="4">Belongs to the carotenoid/retinoid oxidoreductase family.</text>
</comment>
<comment type="caution">
    <text evidence="6">The sequence shown here is derived from an EMBL/GenBank/DDBJ whole genome shotgun (WGS) entry which is preliminary data.</text>
</comment>
<dbReference type="RefSeq" id="WP_130649645.1">
    <property type="nucleotide sequence ID" value="NZ_BMHA01000003.1"/>
</dbReference>
<gene>
    <name evidence="6" type="primary">crtN</name>
    <name evidence="6" type="ORF">GCM10011354_09240</name>
</gene>
<dbReference type="NCBIfam" id="TIGR02734">
    <property type="entry name" value="crtI_fam"/>
    <property type="match status" value="1"/>
</dbReference>
<name>A0A8J3A6B4_9ACTN</name>
<dbReference type="OrthoDB" id="9774675at2"/>
<keyword evidence="7" id="KW-1185">Reference proteome</keyword>
<reference evidence="6" key="1">
    <citation type="journal article" date="2014" name="Int. J. Syst. Evol. Microbiol.">
        <title>Complete genome sequence of Corynebacterium casei LMG S-19264T (=DSM 44701T), isolated from a smear-ripened cheese.</title>
        <authorList>
            <consortium name="US DOE Joint Genome Institute (JGI-PGF)"/>
            <person name="Walter F."/>
            <person name="Albersmeier A."/>
            <person name="Kalinowski J."/>
            <person name="Ruckert C."/>
        </authorList>
    </citation>
    <scope>NUCLEOTIDE SEQUENCE</scope>
    <source>
        <strain evidence="6">CGMCC 1.14988</strain>
    </source>
</reference>
<dbReference type="GO" id="GO:0016491">
    <property type="term" value="F:oxidoreductase activity"/>
    <property type="evidence" value="ECO:0007669"/>
    <property type="project" value="UniProtKB-KW"/>
</dbReference>